<dbReference type="CDD" id="cd19067">
    <property type="entry name" value="PfuEndoQ-like"/>
    <property type="match status" value="1"/>
</dbReference>
<comment type="caution">
    <text evidence="1">The sequence shown here is derived from an EMBL/GenBank/DDBJ whole genome shotgun (WGS) entry which is preliminary data.</text>
</comment>
<dbReference type="GO" id="GO:0004386">
    <property type="term" value="F:helicase activity"/>
    <property type="evidence" value="ECO:0007669"/>
    <property type="project" value="UniProtKB-KW"/>
</dbReference>
<keyword evidence="1" id="KW-0347">Helicase</keyword>
<gene>
    <name evidence="1" type="ORF">AMJ40_00025</name>
</gene>
<dbReference type="PATRIC" id="fig|1703771.3.peg.1077"/>
<reference evidence="1 2" key="1">
    <citation type="journal article" date="2015" name="Microbiome">
        <title>Genomic resolution of linkages in carbon, nitrogen, and sulfur cycling among widespread estuary sediment bacteria.</title>
        <authorList>
            <person name="Baker B.J."/>
            <person name="Lazar C.S."/>
            <person name="Teske A.P."/>
            <person name="Dick G.J."/>
        </authorList>
    </citation>
    <scope>NUCLEOTIDE SEQUENCE [LARGE SCALE GENOMIC DNA]</scope>
    <source>
        <strain evidence="1">DG_26</strain>
    </source>
</reference>
<name>A0A0S7WMD0_UNCT6</name>
<keyword evidence="1" id="KW-0067">ATP-binding</keyword>
<dbReference type="PANTHER" id="PTHR40084:SF1">
    <property type="entry name" value="PHOSPHOTRANSFERASE"/>
    <property type="match status" value="1"/>
</dbReference>
<proteinExistence type="predicted"/>
<keyword evidence="1" id="KW-0547">Nucleotide-binding</keyword>
<dbReference type="PANTHER" id="PTHR40084">
    <property type="entry name" value="PHOSPHOHYDROLASE, PHP FAMILY"/>
    <property type="match status" value="1"/>
</dbReference>
<keyword evidence="1" id="KW-0378">Hydrolase</keyword>
<sequence>MRFIADFHIHSKYSRATSHEMTVGKIAEAARTKGVKLVGSADFTHPKWLEELEQTVKPTREGLFAYDDTYFILVTEVNTTYTQNGKLRRIHHMIFAPDFDSVHRINEKLAAYGNLMADGRPTLLIDSKKLVELMLQVGEDVWVIPSHVWTPWFSLFGSNSGFDSIEECFGDHTDRIIALETGLSSDPAMNWRLSGLDRFTLISNSDAHSPSRIGREANCLDCELSYPEIMDTIRNKDRERFLFTIEFFPQEGKYHYDGHRKCDVRVAPREAMSNHDLCPVCSKRLTIGVLHRIETLSDREEGFVPPNAIPFKSLIPLDEIIGDTLGVGVDTQTVRNEYKKLISVFNTEFSILLDASIDAVGEVAAPEVAEGIRRVREGKVRIIPGYDGVYGEIRIFEKKEKQPSQLSLF</sequence>
<dbReference type="AlphaFoldDB" id="A0A0S7WMD0"/>
<dbReference type="EMBL" id="LIZT01000002">
    <property type="protein sequence ID" value="KPJ51328.1"/>
    <property type="molecule type" value="Genomic_DNA"/>
</dbReference>
<evidence type="ECO:0000313" key="2">
    <source>
        <dbReference type="Proteomes" id="UP000051124"/>
    </source>
</evidence>
<dbReference type="Gene3D" id="3.20.20.140">
    <property type="entry name" value="Metal-dependent hydrolases"/>
    <property type="match status" value="1"/>
</dbReference>
<organism evidence="1 2">
    <name type="scientific">candidate division TA06 bacterium DG_26</name>
    <dbReference type="NCBI Taxonomy" id="1703771"/>
    <lineage>
        <taxon>Bacteria</taxon>
        <taxon>Bacteria division TA06</taxon>
    </lineage>
</organism>
<evidence type="ECO:0000313" key="1">
    <source>
        <dbReference type="EMBL" id="KPJ51328.1"/>
    </source>
</evidence>
<dbReference type="SUPFAM" id="SSF89550">
    <property type="entry name" value="PHP domain-like"/>
    <property type="match status" value="1"/>
</dbReference>
<accession>A0A0S7WMD0</accession>
<dbReference type="InterPro" id="IPR016195">
    <property type="entry name" value="Pol/histidinol_Pase-like"/>
</dbReference>
<dbReference type="Proteomes" id="UP000051124">
    <property type="component" value="Unassembled WGS sequence"/>
</dbReference>
<protein>
    <submittedName>
        <fullName evidence="1">DNA helicase UvrD</fullName>
    </submittedName>
</protein>